<dbReference type="Gene3D" id="3.10.180.10">
    <property type="entry name" value="2,3-Dihydroxybiphenyl 1,2-Dioxygenase, domain 1"/>
    <property type="match status" value="1"/>
</dbReference>
<sequence>MVRAEIVEIPVADLVQAAAFYSAVFDVDLVIETIGGLTMAFFPDEPGATGGAVALCAGDGYRPSGLGVRTFLRIDDVDAVLARALEAGAQLVAEPVEMPGWGRFAEFSDPEGTVVGIVQLEQPAA</sequence>
<dbReference type="EMBL" id="CP113089">
    <property type="protein sequence ID" value="WAB80814.1"/>
    <property type="molecule type" value="Genomic_DNA"/>
</dbReference>
<dbReference type="InterPro" id="IPR052164">
    <property type="entry name" value="Anthracycline_SecMetBiosynth"/>
</dbReference>
<dbReference type="Pfam" id="PF00903">
    <property type="entry name" value="Glyoxalase"/>
    <property type="match status" value="1"/>
</dbReference>
<evidence type="ECO:0000313" key="2">
    <source>
        <dbReference type="EMBL" id="WAB80814.1"/>
    </source>
</evidence>
<evidence type="ECO:0000313" key="3">
    <source>
        <dbReference type="Proteomes" id="UP001164706"/>
    </source>
</evidence>
<dbReference type="PANTHER" id="PTHR33993">
    <property type="entry name" value="GLYOXALASE-RELATED"/>
    <property type="match status" value="1"/>
</dbReference>
<reference evidence="2" key="1">
    <citation type="submission" date="2022-11" db="EMBL/GenBank/DDBJ databases">
        <title>Description of Microcella daejonensis nov. sp, isolated from riverside soil.</title>
        <authorList>
            <person name="Molina K.M."/>
            <person name="Kim S.B."/>
        </authorList>
    </citation>
    <scope>NUCLEOTIDE SEQUENCE</scope>
    <source>
        <strain evidence="2">MMS21-STM12</strain>
    </source>
</reference>
<evidence type="ECO:0000259" key="1">
    <source>
        <dbReference type="PROSITE" id="PS51819"/>
    </source>
</evidence>
<dbReference type="CDD" id="cd07247">
    <property type="entry name" value="SgaA_N_like"/>
    <property type="match status" value="1"/>
</dbReference>
<protein>
    <submittedName>
        <fullName evidence="2">VOC family protein</fullName>
    </submittedName>
</protein>
<gene>
    <name evidence="2" type="ORF">OVN18_09585</name>
</gene>
<accession>A0A9E8MJP2</accession>
<dbReference type="Proteomes" id="UP001164706">
    <property type="component" value="Chromosome"/>
</dbReference>
<dbReference type="PROSITE" id="PS51819">
    <property type="entry name" value="VOC"/>
    <property type="match status" value="1"/>
</dbReference>
<dbReference type="KEGG" id="mdb:OVN18_09585"/>
<dbReference type="AlphaFoldDB" id="A0A9E8MJP2"/>
<dbReference type="SUPFAM" id="SSF54593">
    <property type="entry name" value="Glyoxalase/Bleomycin resistance protein/Dihydroxybiphenyl dioxygenase"/>
    <property type="match status" value="1"/>
</dbReference>
<dbReference type="InterPro" id="IPR037523">
    <property type="entry name" value="VOC_core"/>
</dbReference>
<name>A0A9E8MJP2_9MICO</name>
<proteinExistence type="predicted"/>
<dbReference type="RefSeq" id="WP_267780528.1">
    <property type="nucleotide sequence ID" value="NZ_CP113089.1"/>
</dbReference>
<dbReference type="InterPro" id="IPR004360">
    <property type="entry name" value="Glyas_Fos-R_dOase_dom"/>
</dbReference>
<feature type="domain" description="VOC" evidence="1">
    <location>
        <begin position="3"/>
        <end position="120"/>
    </location>
</feature>
<organism evidence="2 3">
    <name type="scientific">Microcella daejeonensis</name>
    <dbReference type="NCBI Taxonomy" id="2994971"/>
    <lineage>
        <taxon>Bacteria</taxon>
        <taxon>Bacillati</taxon>
        <taxon>Actinomycetota</taxon>
        <taxon>Actinomycetes</taxon>
        <taxon>Micrococcales</taxon>
        <taxon>Microbacteriaceae</taxon>
        <taxon>Microcella</taxon>
    </lineage>
</organism>
<dbReference type="PANTHER" id="PTHR33993:SF2">
    <property type="entry name" value="VOC DOMAIN-CONTAINING PROTEIN"/>
    <property type="match status" value="1"/>
</dbReference>
<keyword evidence="3" id="KW-1185">Reference proteome</keyword>
<dbReference type="InterPro" id="IPR029068">
    <property type="entry name" value="Glyas_Bleomycin-R_OHBP_Dase"/>
</dbReference>